<dbReference type="Proteomes" id="UP000025047">
    <property type="component" value="Unassembled WGS sequence"/>
</dbReference>
<dbReference type="eggNOG" id="COG5553">
    <property type="taxonomic scope" value="Bacteria"/>
</dbReference>
<dbReference type="InterPro" id="IPR014710">
    <property type="entry name" value="RmlC-like_jellyroll"/>
</dbReference>
<dbReference type="HOGENOM" id="CLU_1480368_0_0_5"/>
<dbReference type="SUPFAM" id="SSF51182">
    <property type="entry name" value="RmlC-like cupins"/>
    <property type="match status" value="1"/>
</dbReference>
<dbReference type="AlphaFoldDB" id="A0A017HC38"/>
<evidence type="ECO:0000313" key="1">
    <source>
        <dbReference type="EMBL" id="EYD71941.1"/>
    </source>
</evidence>
<evidence type="ECO:0008006" key="3">
    <source>
        <dbReference type="Google" id="ProtNLM"/>
    </source>
</evidence>
<accession>A0A017HC38</accession>
<dbReference type="OrthoDB" id="7059163at2"/>
<organism evidence="1 2">
    <name type="scientific">Limimaricola hongkongensis DSM 17492</name>
    <dbReference type="NCBI Taxonomy" id="1122180"/>
    <lineage>
        <taxon>Bacteria</taxon>
        <taxon>Pseudomonadati</taxon>
        <taxon>Pseudomonadota</taxon>
        <taxon>Alphaproteobacteria</taxon>
        <taxon>Rhodobacterales</taxon>
        <taxon>Paracoccaceae</taxon>
        <taxon>Limimaricola</taxon>
    </lineage>
</organism>
<reference evidence="1 2" key="1">
    <citation type="submission" date="2013-03" db="EMBL/GenBank/DDBJ databases">
        <authorList>
            <person name="Fiebig A."/>
            <person name="Goeker M."/>
            <person name="Klenk H.-P.P."/>
        </authorList>
    </citation>
    <scope>NUCLEOTIDE SEQUENCE [LARGE SCALE GENOMIC DNA]</scope>
    <source>
        <strain evidence="1 2">DSM 17492</strain>
    </source>
</reference>
<proteinExistence type="predicted"/>
<comment type="caution">
    <text evidence="1">The sequence shown here is derived from an EMBL/GenBank/DDBJ whole genome shotgun (WGS) entry which is preliminary data.</text>
</comment>
<gene>
    <name evidence="1" type="ORF">Lokhon_02012</name>
</gene>
<dbReference type="STRING" id="1122180.Lokhon_02012"/>
<evidence type="ECO:0000313" key="2">
    <source>
        <dbReference type="Proteomes" id="UP000025047"/>
    </source>
</evidence>
<dbReference type="Gene3D" id="2.60.120.10">
    <property type="entry name" value="Jelly Rolls"/>
    <property type="match status" value="1"/>
</dbReference>
<sequence length="178" mass="19783">MFSVDDFIADCVRATETDRTHMSVAEIMRRAMSDPAGVLAALGEPTEPGIRPLYQSSTLTIIDLAWRPSMTIPPHNHEMWAVIGIYGGREDNIFWRRIADHPEGLIEAAGARSLSTGDVCPMGPDIIHSVTNPIPKLTGALHVYGGDFFEAERSEWQPDDLTEHKLDIETVRARFATR</sequence>
<name>A0A017HC38_9RHOB</name>
<dbReference type="InterPro" id="IPR011051">
    <property type="entry name" value="RmlC_Cupin_sf"/>
</dbReference>
<dbReference type="EMBL" id="APGJ01000006">
    <property type="protein sequence ID" value="EYD71941.1"/>
    <property type="molecule type" value="Genomic_DNA"/>
</dbReference>
<dbReference type="PATRIC" id="fig|1122180.6.peg.1997"/>
<protein>
    <recommendedName>
        <fullName evidence="3">Metal-dependent protein of the double-stranded beta helix superfamily-like protein</fullName>
    </recommendedName>
</protein>
<keyword evidence="2" id="KW-1185">Reference proteome</keyword>
<dbReference type="RefSeq" id="WP_017928505.1">
    <property type="nucleotide sequence ID" value="NZ_KB822998.1"/>
</dbReference>